<feature type="transmembrane region" description="Helical" evidence="7">
    <location>
        <begin position="399"/>
        <end position="419"/>
    </location>
</feature>
<dbReference type="HOGENOM" id="CLU_001265_5_12_1"/>
<comment type="subcellular location">
    <subcellularLocation>
        <location evidence="1">Membrane</location>
        <topology evidence="1">Multi-pass membrane protein</topology>
    </subcellularLocation>
</comment>
<feature type="transmembrane region" description="Helical" evidence="7">
    <location>
        <begin position="360"/>
        <end position="379"/>
    </location>
</feature>
<dbReference type="Pfam" id="PF07690">
    <property type="entry name" value="MFS_1"/>
    <property type="match status" value="1"/>
</dbReference>
<dbReference type="PROSITE" id="PS50850">
    <property type="entry name" value="MFS"/>
    <property type="match status" value="1"/>
</dbReference>
<comment type="similarity">
    <text evidence="6">Belongs to the major facilitator superfamily. Spinster (TC 2.A.1.49) family.</text>
</comment>
<evidence type="ECO:0000256" key="4">
    <source>
        <dbReference type="ARBA" id="ARBA00022989"/>
    </source>
</evidence>
<feature type="transmembrane region" description="Helical" evidence="7">
    <location>
        <begin position="7"/>
        <end position="27"/>
    </location>
</feature>
<evidence type="ECO:0000259" key="8">
    <source>
        <dbReference type="PROSITE" id="PS50850"/>
    </source>
</evidence>
<evidence type="ECO:0000313" key="9">
    <source>
        <dbReference type="EnsemblMetazoa" id="tetur13g04250.1"/>
    </source>
</evidence>
<sequence>MDNTKKYVAVGILCFINLINYMDRFTVAGVLPDITKYYSLSDAEGGSLQSAFIVSYMVMAPLFGYLGDRYSRKNLMAVGVFFWSITTYLGSIIPANAKGWFIFMRAMVGIGEASYSTIAPTIIADLFIGDLRTKVLGLFFFAIPVGSGMGFIVGDLLSRAFGSWKYALRLTPMLGLFSIFLMLIFLEEPQRGQADGASNLVKSTLKTDIRYLIKIPSYIWSTLGFTCVCFTTGSLTWWAPTFMQAVFKLQDGKDHDGIPLIFGVITCIGGIVGVLTGTYAAQYLRKKTHRADPLICSASVFISTPFIFLSIALATSVPTLSWISIAIGVTLLCINWTLVADMLLYIIVPHRRAFAQSIQILISHLLGDATSPYIIGLISDAIKSSKSFTSTNEAQAISLQYSLYTNCIVLILGGVAFLYNSYYIKRDQDICTEAAQDTYGFAIDA</sequence>
<feature type="transmembrane region" description="Helical" evidence="7">
    <location>
        <begin position="99"/>
        <end position="123"/>
    </location>
</feature>
<dbReference type="STRING" id="32264.T1KKM4"/>
<dbReference type="EnsemblMetazoa" id="tetur13g04250.1">
    <property type="protein sequence ID" value="tetur13g04250.1"/>
    <property type="gene ID" value="tetur13g04250"/>
</dbReference>
<feature type="transmembrane region" description="Helical" evidence="7">
    <location>
        <begin position="166"/>
        <end position="186"/>
    </location>
</feature>
<protein>
    <recommendedName>
        <fullName evidence="8">Major facilitator superfamily (MFS) profile domain-containing protein</fullName>
    </recommendedName>
</protein>
<evidence type="ECO:0000256" key="1">
    <source>
        <dbReference type="ARBA" id="ARBA00004141"/>
    </source>
</evidence>
<name>T1KKM4_TETUR</name>
<feature type="transmembrane region" description="Helical" evidence="7">
    <location>
        <begin position="135"/>
        <end position="154"/>
    </location>
</feature>
<reference evidence="10" key="1">
    <citation type="submission" date="2011-08" db="EMBL/GenBank/DDBJ databases">
        <authorList>
            <person name="Rombauts S."/>
        </authorList>
    </citation>
    <scope>NUCLEOTIDE SEQUENCE</scope>
    <source>
        <strain evidence="10">London</strain>
    </source>
</reference>
<dbReference type="PANTHER" id="PTHR23505:SF79">
    <property type="entry name" value="PROTEIN SPINSTER"/>
    <property type="match status" value="1"/>
</dbReference>
<evidence type="ECO:0000256" key="7">
    <source>
        <dbReference type="SAM" id="Phobius"/>
    </source>
</evidence>
<dbReference type="KEGG" id="tut:107364823"/>
<keyword evidence="3 7" id="KW-0812">Transmembrane</keyword>
<feature type="transmembrane region" description="Helical" evidence="7">
    <location>
        <begin position="258"/>
        <end position="281"/>
    </location>
</feature>
<accession>T1KKM4</accession>
<dbReference type="InterPro" id="IPR036259">
    <property type="entry name" value="MFS_trans_sf"/>
</dbReference>
<dbReference type="PRINTS" id="PR01036">
    <property type="entry name" value="TCRTETB"/>
</dbReference>
<dbReference type="InterPro" id="IPR020846">
    <property type="entry name" value="MFS_dom"/>
</dbReference>
<dbReference type="CDD" id="cd17328">
    <property type="entry name" value="MFS_spinster_like"/>
    <property type="match status" value="1"/>
</dbReference>
<dbReference type="GO" id="GO:0016020">
    <property type="term" value="C:membrane"/>
    <property type="evidence" value="ECO:0007669"/>
    <property type="project" value="UniProtKB-SubCell"/>
</dbReference>
<dbReference type="Proteomes" id="UP000015104">
    <property type="component" value="Unassembled WGS sequence"/>
</dbReference>
<gene>
    <name evidence="9" type="primary">107364823</name>
</gene>
<organism evidence="9 10">
    <name type="scientific">Tetranychus urticae</name>
    <name type="common">Two-spotted spider mite</name>
    <dbReference type="NCBI Taxonomy" id="32264"/>
    <lineage>
        <taxon>Eukaryota</taxon>
        <taxon>Metazoa</taxon>
        <taxon>Ecdysozoa</taxon>
        <taxon>Arthropoda</taxon>
        <taxon>Chelicerata</taxon>
        <taxon>Arachnida</taxon>
        <taxon>Acari</taxon>
        <taxon>Acariformes</taxon>
        <taxon>Trombidiformes</taxon>
        <taxon>Prostigmata</taxon>
        <taxon>Eleutherengona</taxon>
        <taxon>Raphignathae</taxon>
        <taxon>Tetranychoidea</taxon>
        <taxon>Tetranychidae</taxon>
        <taxon>Tetranychus</taxon>
    </lineage>
</organism>
<dbReference type="eggNOG" id="KOG1330">
    <property type="taxonomic scope" value="Eukaryota"/>
</dbReference>
<dbReference type="InterPro" id="IPR044770">
    <property type="entry name" value="MFS_spinster-like"/>
</dbReference>
<feature type="transmembrane region" description="Helical" evidence="7">
    <location>
        <begin position="47"/>
        <end position="67"/>
    </location>
</feature>
<keyword evidence="10" id="KW-1185">Reference proteome</keyword>
<evidence type="ECO:0000256" key="3">
    <source>
        <dbReference type="ARBA" id="ARBA00022692"/>
    </source>
</evidence>
<dbReference type="PANTHER" id="PTHR23505">
    <property type="entry name" value="SPINSTER"/>
    <property type="match status" value="1"/>
</dbReference>
<dbReference type="EMBL" id="CAEY01000176">
    <property type="status" value="NOT_ANNOTATED_CDS"/>
    <property type="molecule type" value="Genomic_DNA"/>
</dbReference>
<dbReference type="AlphaFoldDB" id="T1KKM4"/>
<evidence type="ECO:0000256" key="6">
    <source>
        <dbReference type="ARBA" id="ARBA00024338"/>
    </source>
</evidence>
<feature type="transmembrane region" description="Helical" evidence="7">
    <location>
        <begin position="218"/>
        <end position="238"/>
    </location>
</feature>
<evidence type="ECO:0000313" key="10">
    <source>
        <dbReference type="Proteomes" id="UP000015104"/>
    </source>
</evidence>
<keyword evidence="2" id="KW-0813">Transport</keyword>
<dbReference type="OMA" id="YPWIVFA"/>
<reference evidence="9" key="2">
    <citation type="submission" date="2015-06" db="UniProtKB">
        <authorList>
            <consortium name="EnsemblMetazoa"/>
        </authorList>
    </citation>
    <scope>IDENTIFICATION</scope>
</reference>
<dbReference type="OrthoDB" id="6770063at2759"/>
<dbReference type="GO" id="GO:0022857">
    <property type="term" value="F:transmembrane transporter activity"/>
    <property type="evidence" value="ECO:0007669"/>
    <property type="project" value="InterPro"/>
</dbReference>
<feature type="domain" description="Major facilitator superfamily (MFS) profile" evidence="8">
    <location>
        <begin position="9"/>
        <end position="425"/>
    </location>
</feature>
<keyword evidence="4 7" id="KW-1133">Transmembrane helix</keyword>
<dbReference type="Gene3D" id="1.20.1250.20">
    <property type="entry name" value="MFS general substrate transporter like domains"/>
    <property type="match status" value="1"/>
</dbReference>
<dbReference type="InterPro" id="IPR011701">
    <property type="entry name" value="MFS"/>
</dbReference>
<keyword evidence="5 7" id="KW-0472">Membrane</keyword>
<feature type="transmembrane region" description="Helical" evidence="7">
    <location>
        <begin position="293"/>
        <end position="314"/>
    </location>
</feature>
<feature type="transmembrane region" description="Helical" evidence="7">
    <location>
        <begin position="320"/>
        <end position="348"/>
    </location>
</feature>
<feature type="transmembrane region" description="Helical" evidence="7">
    <location>
        <begin position="74"/>
        <end position="93"/>
    </location>
</feature>
<evidence type="ECO:0000256" key="5">
    <source>
        <dbReference type="ARBA" id="ARBA00023136"/>
    </source>
</evidence>
<proteinExistence type="inferred from homology"/>
<evidence type="ECO:0000256" key="2">
    <source>
        <dbReference type="ARBA" id="ARBA00022448"/>
    </source>
</evidence>
<dbReference type="SUPFAM" id="SSF103473">
    <property type="entry name" value="MFS general substrate transporter"/>
    <property type="match status" value="1"/>
</dbReference>